<dbReference type="Gene3D" id="3.60.10.10">
    <property type="entry name" value="Endonuclease/exonuclease/phosphatase"/>
    <property type="match status" value="1"/>
</dbReference>
<evidence type="ECO:0000259" key="5">
    <source>
        <dbReference type="Pfam" id="PF03372"/>
    </source>
</evidence>
<keyword evidence="2" id="KW-0540">Nuclease</keyword>
<keyword evidence="4" id="KW-0732">Signal</keyword>
<evidence type="ECO:0000256" key="3">
    <source>
        <dbReference type="ARBA" id="ARBA00022801"/>
    </source>
</evidence>
<evidence type="ECO:0000256" key="1">
    <source>
        <dbReference type="ARBA" id="ARBA00007359"/>
    </source>
</evidence>
<feature type="domain" description="Endonuclease/exonuclease/phosphatase" evidence="5">
    <location>
        <begin position="40"/>
        <end position="232"/>
    </location>
</feature>
<keyword evidence="3" id="KW-0378">Hydrolase</keyword>
<comment type="caution">
    <text evidence="6">The sequence shown here is derived from an EMBL/GenBank/DDBJ whole genome shotgun (WGS) entry which is preliminary data.</text>
</comment>
<dbReference type="CDD" id="cd10282">
    <property type="entry name" value="DNase1"/>
    <property type="match status" value="1"/>
</dbReference>
<dbReference type="GO" id="GO:0004530">
    <property type="term" value="F:deoxyribonuclease I activity"/>
    <property type="evidence" value="ECO:0007669"/>
    <property type="project" value="TreeGrafter"/>
</dbReference>
<dbReference type="SUPFAM" id="SSF56219">
    <property type="entry name" value="DNase I-like"/>
    <property type="match status" value="1"/>
</dbReference>
<dbReference type="InterPro" id="IPR016202">
    <property type="entry name" value="DNase_I"/>
</dbReference>
<proteinExistence type="inferred from homology"/>
<dbReference type="GO" id="GO:0003677">
    <property type="term" value="F:DNA binding"/>
    <property type="evidence" value="ECO:0007669"/>
    <property type="project" value="TreeGrafter"/>
</dbReference>
<dbReference type="EMBL" id="JARQWQ010000159">
    <property type="protein sequence ID" value="KAK2548008.1"/>
    <property type="molecule type" value="Genomic_DNA"/>
</dbReference>
<accession>A0AAD9PSC1</accession>
<dbReference type="AlphaFoldDB" id="A0AAD9PSC1"/>
<name>A0AAD9PSC1_ACRCE</name>
<dbReference type="Proteomes" id="UP001249851">
    <property type="component" value="Unassembled WGS sequence"/>
</dbReference>
<sequence>MTLLLWYLLAFSKFPITLSNELPTVESQDRLEGTAMKIAAFNVQIFGANKMRNKMVKEVLVKVILKYDVILIQEIRSRRDTPINSLLASVNRVSSPPGVYKMALSKRLGRTVSKEQYAFLYRTDSVSLQDSYVFDDSVKSQGKDQFQREPFIVRFKGHHTYVSDFAMVGIHTSPSEAVSEIDHLVDVYDDIVRRWKLKDVIILGDFNGGCSYVTKSRWKVIRLATDRRFYWLFSDHVDTTVAKSDCPYDRMVVAGYNMIRGVFAESAKAFHFDKAYNLTQKEAEDVSDHWPIEIQLKDYTFKDEEDYFSESITVTNHDNHIAKVSNRVLFSLRFKRKNPLLSEGFSCTASYSSSGAIREIVIWKVVETLEEARNAINAFRRRYPMLVSESQVSISRREVSKIESYRKVDCTGRDSEKTVYQMLPNNCSGMKSLTIKGVKLVCSRENLSCEIGMTVSLSTYRA</sequence>
<feature type="chain" id="PRO_5041914983" evidence="4">
    <location>
        <begin position="20"/>
        <end position="462"/>
    </location>
</feature>
<dbReference type="InterPro" id="IPR036691">
    <property type="entry name" value="Endo/exonu/phosph_ase_sf"/>
</dbReference>
<organism evidence="6 7">
    <name type="scientific">Acropora cervicornis</name>
    <name type="common">Staghorn coral</name>
    <dbReference type="NCBI Taxonomy" id="6130"/>
    <lineage>
        <taxon>Eukaryota</taxon>
        <taxon>Metazoa</taxon>
        <taxon>Cnidaria</taxon>
        <taxon>Anthozoa</taxon>
        <taxon>Hexacorallia</taxon>
        <taxon>Scleractinia</taxon>
        <taxon>Astrocoeniina</taxon>
        <taxon>Acroporidae</taxon>
        <taxon>Acropora</taxon>
    </lineage>
</organism>
<evidence type="ECO:0000313" key="7">
    <source>
        <dbReference type="Proteomes" id="UP001249851"/>
    </source>
</evidence>
<reference evidence="6" key="2">
    <citation type="journal article" date="2023" name="Science">
        <title>Genomic signatures of disease resistance in endangered staghorn corals.</title>
        <authorList>
            <person name="Vollmer S.V."/>
            <person name="Selwyn J.D."/>
            <person name="Despard B.A."/>
            <person name="Roesel C.L."/>
        </authorList>
    </citation>
    <scope>NUCLEOTIDE SEQUENCE</scope>
    <source>
        <strain evidence="6">K2</strain>
    </source>
</reference>
<dbReference type="Pfam" id="PF03372">
    <property type="entry name" value="Exo_endo_phos"/>
    <property type="match status" value="1"/>
</dbReference>
<dbReference type="PRINTS" id="PR00130">
    <property type="entry name" value="DNASEI"/>
</dbReference>
<keyword evidence="7" id="KW-1185">Reference proteome</keyword>
<dbReference type="PANTHER" id="PTHR11371:SF33">
    <property type="entry name" value="ENDONUCLEASE_EXONUCLEASE_PHOSPHATASE DOMAIN-CONTAINING PROTEIN"/>
    <property type="match status" value="1"/>
</dbReference>
<dbReference type="PANTHER" id="PTHR11371">
    <property type="entry name" value="DEOXYRIBONUCLEASE"/>
    <property type="match status" value="1"/>
</dbReference>
<reference evidence="6" key="1">
    <citation type="journal article" date="2023" name="G3 (Bethesda)">
        <title>Whole genome assembly and annotation of the endangered Caribbean coral Acropora cervicornis.</title>
        <authorList>
            <person name="Selwyn J.D."/>
            <person name="Vollmer S.V."/>
        </authorList>
    </citation>
    <scope>NUCLEOTIDE SEQUENCE</scope>
    <source>
        <strain evidence="6">K2</strain>
    </source>
</reference>
<dbReference type="GO" id="GO:0005634">
    <property type="term" value="C:nucleus"/>
    <property type="evidence" value="ECO:0007669"/>
    <property type="project" value="TreeGrafter"/>
</dbReference>
<evidence type="ECO:0000313" key="6">
    <source>
        <dbReference type="EMBL" id="KAK2548008.1"/>
    </source>
</evidence>
<dbReference type="InterPro" id="IPR005135">
    <property type="entry name" value="Endo/exonuclease/phosphatase"/>
</dbReference>
<dbReference type="GO" id="GO:0006308">
    <property type="term" value="P:DNA catabolic process"/>
    <property type="evidence" value="ECO:0007669"/>
    <property type="project" value="InterPro"/>
</dbReference>
<protein>
    <submittedName>
        <fullName evidence="6">Deoxyribonuclease-1</fullName>
    </submittedName>
</protein>
<evidence type="ECO:0000256" key="4">
    <source>
        <dbReference type="SAM" id="SignalP"/>
    </source>
</evidence>
<evidence type="ECO:0000256" key="2">
    <source>
        <dbReference type="ARBA" id="ARBA00022722"/>
    </source>
</evidence>
<comment type="similarity">
    <text evidence="1">Belongs to the DNase I family.</text>
</comment>
<dbReference type="SMART" id="SM00476">
    <property type="entry name" value="DNaseIc"/>
    <property type="match status" value="1"/>
</dbReference>
<gene>
    <name evidence="6" type="ORF">P5673_031891</name>
</gene>
<feature type="signal peptide" evidence="4">
    <location>
        <begin position="1"/>
        <end position="19"/>
    </location>
</feature>